<dbReference type="EMBL" id="GG662443">
    <property type="protein sequence ID" value="EAS04511.2"/>
    <property type="molecule type" value="Genomic_DNA"/>
</dbReference>
<comment type="catalytic activity">
    <reaction evidence="1">
        <text>3-hydroxy-2-methylpropanoyl-CoA + H2O = 3-hydroxy-2-methylpropanoate + CoA + H(+)</text>
        <dbReference type="Rhea" id="RHEA:20888"/>
        <dbReference type="ChEBI" id="CHEBI:11805"/>
        <dbReference type="ChEBI" id="CHEBI:15377"/>
        <dbReference type="ChEBI" id="CHEBI:15378"/>
        <dbReference type="ChEBI" id="CHEBI:57287"/>
        <dbReference type="ChEBI" id="CHEBI:57340"/>
        <dbReference type="EC" id="3.1.2.4"/>
    </reaction>
</comment>
<protein>
    <recommendedName>
        <fullName evidence="2">3-hydroxyisobutyryl-CoA hydrolase</fullName>
        <ecNumber evidence="2">3.1.2.4</ecNumber>
    </recommendedName>
</protein>
<dbReference type="InterPro" id="IPR032259">
    <property type="entry name" value="HIBYL-CoA-H"/>
</dbReference>
<dbReference type="eggNOG" id="KOG1684">
    <property type="taxonomic scope" value="Eukaryota"/>
</dbReference>
<dbReference type="InterPro" id="IPR045004">
    <property type="entry name" value="ECH_dom"/>
</dbReference>
<dbReference type="KEGG" id="tet:TTHERM_00237260"/>
<dbReference type="CDD" id="cd06558">
    <property type="entry name" value="crotonase-like"/>
    <property type="match status" value="1"/>
</dbReference>
<dbReference type="SUPFAM" id="SSF52096">
    <property type="entry name" value="ClpP/crotonase"/>
    <property type="match status" value="1"/>
</dbReference>
<dbReference type="PANTHER" id="PTHR43176:SF3">
    <property type="entry name" value="3-HYDROXYISOBUTYRYL-COA HYDROLASE, MITOCHONDRIAL"/>
    <property type="match status" value="1"/>
</dbReference>
<dbReference type="OrthoDB" id="1737613at2759"/>
<evidence type="ECO:0000256" key="2">
    <source>
        <dbReference type="ARBA" id="ARBA00011915"/>
    </source>
</evidence>
<dbReference type="Proteomes" id="UP000009168">
    <property type="component" value="Unassembled WGS sequence"/>
</dbReference>
<evidence type="ECO:0000256" key="3">
    <source>
        <dbReference type="ARBA" id="ARBA00022801"/>
    </source>
</evidence>
<dbReference type="GeneID" id="7845270"/>
<dbReference type="EC" id="3.1.2.4" evidence="2"/>
<sequence>MSGKNSQQQGNVEEKDGDKVVIEQLNECLVELVLNRVEKMNALDLHVLEILVGAIKTINFQALVISGRGDRAFSAGGDIITIYQNLQKQNGKYLEDYLKARYTLEYELEKLSLIEDRNSIIIFNGMCVGGGYSLALYSNYRICTETTQINFPESQNGTAIPCIKFLASLEKQYIIRYMILTGSSLKGQELVYAGLADYIIPSNKIKMFKSSLKNLTNISKLNEHILKYTAKLKNASQIVLHENLIQKYFSGDNLLEILKKLEQGLNEWADEDRLFCKRCLTKIQRASPLAIRVNFEMILKAAELSEQQAYNLNHRVQYRLFNHKDFQEAVYVKFEQNKRNIPIKWQHKNVLEVTQQQVDTILSPLNVPQLLLK</sequence>
<gene>
    <name evidence="5" type="ORF">TTHERM_00237260</name>
</gene>
<dbReference type="RefSeq" id="XP_001024756.2">
    <property type="nucleotide sequence ID" value="XM_001024756.2"/>
</dbReference>
<feature type="domain" description="Enoyl-CoA hydratase/isomerase" evidence="4">
    <location>
        <begin position="32"/>
        <end position="361"/>
    </location>
</feature>
<keyword evidence="6" id="KW-1185">Reference proteome</keyword>
<dbReference type="STRING" id="312017.I7MAF8"/>
<dbReference type="InParanoid" id="I7MAF8"/>
<evidence type="ECO:0000313" key="6">
    <source>
        <dbReference type="Proteomes" id="UP000009168"/>
    </source>
</evidence>
<dbReference type="InterPro" id="IPR029045">
    <property type="entry name" value="ClpP/crotonase-like_dom_sf"/>
</dbReference>
<name>I7MAF8_TETTS</name>
<dbReference type="Gene3D" id="3.90.226.10">
    <property type="entry name" value="2-enoyl-CoA Hydratase, Chain A, domain 1"/>
    <property type="match status" value="1"/>
</dbReference>
<dbReference type="GO" id="GO:0003860">
    <property type="term" value="F:3-hydroxyisobutyryl-CoA hydrolase activity"/>
    <property type="evidence" value="ECO:0007669"/>
    <property type="project" value="UniProtKB-EC"/>
</dbReference>
<reference evidence="6" key="1">
    <citation type="journal article" date="2006" name="PLoS Biol.">
        <title>Macronuclear genome sequence of the ciliate Tetrahymena thermophila, a model eukaryote.</title>
        <authorList>
            <person name="Eisen J.A."/>
            <person name="Coyne R.S."/>
            <person name="Wu M."/>
            <person name="Wu D."/>
            <person name="Thiagarajan M."/>
            <person name="Wortman J.R."/>
            <person name="Badger J.H."/>
            <person name="Ren Q."/>
            <person name="Amedeo P."/>
            <person name="Jones K.M."/>
            <person name="Tallon L.J."/>
            <person name="Delcher A.L."/>
            <person name="Salzberg S.L."/>
            <person name="Silva J.C."/>
            <person name="Haas B.J."/>
            <person name="Majoros W.H."/>
            <person name="Farzad M."/>
            <person name="Carlton J.M."/>
            <person name="Smith R.K. Jr."/>
            <person name="Garg J."/>
            <person name="Pearlman R.E."/>
            <person name="Karrer K.M."/>
            <person name="Sun L."/>
            <person name="Manning G."/>
            <person name="Elde N.C."/>
            <person name="Turkewitz A.P."/>
            <person name="Asai D.J."/>
            <person name="Wilkes D.E."/>
            <person name="Wang Y."/>
            <person name="Cai H."/>
            <person name="Collins K."/>
            <person name="Stewart B.A."/>
            <person name="Lee S.R."/>
            <person name="Wilamowska K."/>
            <person name="Weinberg Z."/>
            <person name="Ruzzo W.L."/>
            <person name="Wloga D."/>
            <person name="Gaertig J."/>
            <person name="Frankel J."/>
            <person name="Tsao C.-C."/>
            <person name="Gorovsky M.A."/>
            <person name="Keeling P.J."/>
            <person name="Waller R.F."/>
            <person name="Patron N.J."/>
            <person name="Cherry J.M."/>
            <person name="Stover N.A."/>
            <person name="Krieger C.J."/>
            <person name="del Toro C."/>
            <person name="Ryder H.F."/>
            <person name="Williamson S.C."/>
            <person name="Barbeau R.A."/>
            <person name="Hamilton E.P."/>
            <person name="Orias E."/>
        </authorList>
    </citation>
    <scope>NUCLEOTIDE SEQUENCE [LARGE SCALE GENOMIC DNA]</scope>
    <source>
        <strain evidence="6">SB210</strain>
    </source>
</reference>
<dbReference type="AlphaFoldDB" id="I7MAF8"/>
<dbReference type="GO" id="GO:0006574">
    <property type="term" value="P:L-valine catabolic process"/>
    <property type="evidence" value="ECO:0007669"/>
    <property type="project" value="TreeGrafter"/>
</dbReference>
<evidence type="ECO:0000256" key="1">
    <source>
        <dbReference type="ARBA" id="ARBA00001709"/>
    </source>
</evidence>
<keyword evidence="3" id="KW-0378">Hydrolase</keyword>
<dbReference type="PANTHER" id="PTHR43176">
    <property type="entry name" value="3-HYDROXYISOBUTYRYL-COA HYDROLASE-RELATED"/>
    <property type="match status" value="1"/>
</dbReference>
<organism evidence="5 6">
    <name type="scientific">Tetrahymena thermophila (strain SB210)</name>
    <dbReference type="NCBI Taxonomy" id="312017"/>
    <lineage>
        <taxon>Eukaryota</taxon>
        <taxon>Sar</taxon>
        <taxon>Alveolata</taxon>
        <taxon>Ciliophora</taxon>
        <taxon>Intramacronucleata</taxon>
        <taxon>Oligohymenophorea</taxon>
        <taxon>Hymenostomatida</taxon>
        <taxon>Tetrahymenina</taxon>
        <taxon>Tetrahymenidae</taxon>
        <taxon>Tetrahymena</taxon>
    </lineage>
</organism>
<proteinExistence type="predicted"/>
<evidence type="ECO:0000259" key="4">
    <source>
        <dbReference type="Pfam" id="PF16113"/>
    </source>
</evidence>
<evidence type="ECO:0000313" key="5">
    <source>
        <dbReference type="EMBL" id="EAS04511.2"/>
    </source>
</evidence>
<dbReference type="Pfam" id="PF16113">
    <property type="entry name" value="ECH_2"/>
    <property type="match status" value="1"/>
</dbReference>
<accession>I7MAF8</accession>